<dbReference type="PROSITE" id="PS51257">
    <property type="entry name" value="PROKAR_LIPOPROTEIN"/>
    <property type="match status" value="1"/>
</dbReference>
<dbReference type="EMBL" id="CCSB01000001">
    <property type="protein sequence ID" value="CDZ76493.1"/>
    <property type="molecule type" value="Genomic_DNA"/>
</dbReference>
<feature type="transmembrane region" description="Helical" evidence="1">
    <location>
        <begin position="724"/>
        <end position="748"/>
    </location>
</feature>
<dbReference type="Proteomes" id="UP000044071">
    <property type="component" value="Unassembled WGS sequence"/>
</dbReference>
<accession>A0A078KXP8</accession>
<feature type="transmembrane region" description="Helical" evidence="1">
    <location>
        <begin position="116"/>
        <end position="135"/>
    </location>
</feature>
<dbReference type="RefSeq" id="WP_043873018.1">
    <property type="nucleotide sequence ID" value="NZ_CCVW01000001.1"/>
</dbReference>
<gene>
    <name evidence="2" type="ORF">BN59_00762</name>
</gene>
<feature type="transmembrane region" description="Helical" evidence="1">
    <location>
        <begin position="760"/>
        <end position="782"/>
    </location>
</feature>
<dbReference type="Gene3D" id="3.40.50.150">
    <property type="entry name" value="Vaccinia Virus protein VP39"/>
    <property type="match status" value="1"/>
</dbReference>
<dbReference type="STRING" id="1034943.BN59_00762"/>
<evidence type="ECO:0000313" key="2">
    <source>
        <dbReference type="EMBL" id="CDZ76493.1"/>
    </source>
</evidence>
<feature type="transmembrane region" description="Helical" evidence="1">
    <location>
        <begin position="693"/>
        <end position="712"/>
    </location>
</feature>
<feature type="transmembrane region" description="Helical" evidence="1">
    <location>
        <begin position="171"/>
        <end position="189"/>
    </location>
</feature>
<protein>
    <submittedName>
        <fullName evidence="2">Spermidine synthase</fullName>
    </submittedName>
</protein>
<keyword evidence="1" id="KW-1133">Transmembrane helix</keyword>
<keyword evidence="1" id="KW-0812">Transmembrane</keyword>
<name>A0A078KXP8_9GAMM</name>
<feature type="transmembrane region" description="Helical" evidence="1">
    <location>
        <begin position="76"/>
        <end position="96"/>
    </location>
</feature>
<evidence type="ECO:0000256" key="1">
    <source>
        <dbReference type="SAM" id="Phobius"/>
    </source>
</evidence>
<dbReference type="OrthoDB" id="8540330at2"/>
<dbReference type="InterPro" id="IPR029063">
    <property type="entry name" value="SAM-dependent_MTases_sf"/>
</dbReference>
<feature type="transmembrane region" description="Helical" evidence="1">
    <location>
        <begin position="147"/>
        <end position="165"/>
    </location>
</feature>
<feature type="transmembrane region" description="Helical" evidence="1">
    <location>
        <begin position="595"/>
        <end position="618"/>
    </location>
</feature>
<feature type="transmembrane region" description="Helical" evidence="1">
    <location>
        <begin position="45"/>
        <end position="64"/>
    </location>
</feature>
<proteinExistence type="predicted"/>
<dbReference type="SUPFAM" id="SSF103473">
    <property type="entry name" value="MFS general substrate transporter"/>
    <property type="match status" value="1"/>
</dbReference>
<reference evidence="2 3" key="1">
    <citation type="submission" date="2014-06" db="EMBL/GenBank/DDBJ databases">
        <authorList>
            <person name="Urmite Genomes Urmite Genomes"/>
        </authorList>
    </citation>
    <scope>NUCLEOTIDE SEQUENCE [LARGE SCALE GENOMIC DNA]</scope>
</reference>
<feature type="transmembrane region" description="Helical" evidence="1">
    <location>
        <begin position="788"/>
        <end position="807"/>
    </location>
</feature>
<evidence type="ECO:0000313" key="3">
    <source>
        <dbReference type="Proteomes" id="UP000044071"/>
    </source>
</evidence>
<keyword evidence="1" id="KW-0472">Membrane</keyword>
<dbReference type="CDD" id="cd02440">
    <property type="entry name" value="AdoMet_MTases"/>
    <property type="match status" value="1"/>
</dbReference>
<dbReference type="AlphaFoldDB" id="A0A078KXP8"/>
<keyword evidence="3" id="KW-1185">Reference proteome</keyword>
<dbReference type="InterPro" id="IPR036259">
    <property type="entry name" value="MFS_trans_sf"/>
</dbReference>
<sequence>MLTKDPDSCFTSLPVYILVGCLAAATMGIELVQTRILSFLYYNNIVYLTVTIALLGFGISGVLVSLFADKAKNKQLVLSLLTLGSVFSPLICLFFVSRIPEYFQSYNFNIGKLLSSYILLVIPFLFFGAALGWIFMHHAKSINRLYATDLVCSSLAVVAFVFLLYPLGADWFLWLCSAIVLFGFIFYSYTFFAKSWLWSISLIYLGALLLVNNSLLSNKPEAYKTLGDMEKKGGVQIEQTVWTPITRIDLATASSYPGDLLSFPPADIKVITQDATAPTPLLGPHFVNSLIRDIPKGKLLRAIALIYYLNKNPHKALVIGVGGGIDMLTAKLMGAEQVIGVEINPATFSLITGPYRNYVQWPNWSGVELVRAEGRNYIHAKSNYFDTIVMTGIDTFSALNSGAYVLSENYLYTVEAIKDYLKAIKPNGVVGIYRWLFPEPRETLRLASIYVKAAQELRIAHPEQSIMVVADNLGWLLWGATFFKKTAFSQAEVNQVLSLVAKEPSMAIIYLPKIYPKGLQEKIEEDLSSKFKQLNFARMAFNKVINATDEERNQFIGDYQFRIDPVYDNRPFFFEYHKDSFMQDLTVTKVRGPTILYILLINCLMICAISIFLPLAIFQSRGLKTPGVIPLILFFSCLGFGFMTLEIGAMQVVSAYIGDPMHSLSLILAGLLLSTGIGSAISTKFSGMPQRRMILFIMPAIALTIILWLVFINLVQPLTMDYSLVTRCCITLIGLIPLGILLGMPFPTVIREIEQHYPSFIAWAWGVNGITSVLASVIAIIIAINFGFYMTIIIAAITYLFGLGCYWQYRNAYYQRLSEN</sequence>
<feature type="transmembrane region" description="Helical" evidence="1">
    <location>
        <begin position="663"/>
        <end position="681"/>
    </location>
</feature>
<organism evidence="2 3">
    <name type="scientific">Legionella massiliensis</name>
    <dbReference type="NCBI Taxonomy" id="1034943"/>
    <lineage>
        <taxon>Bacteria</taxon>
        <taxon>Pseudomonadati</taxon>
        <taxon>Pseudomonadota</taxon>
        <taxon>Gammaproteobacteria</taxon>
        <taxon>Legionellales</taxon>
        <taxon>Legionellaceae</taxon>
        <taxon>Legionella</taxon>
    </lineage>
</organism>
<feature type="transmembrane region" description="Helical" evidence="1">
    <location>
        <begin position="630"/>
        <end position="657"/>
    </location>
</feature>
<feature type="transmembrane region" description="Helical" evidence="1">
    <location>
        <begin position="12"/>
        <end position="33"/>
    </location>
</feature>
<dbReference type="SUPFAM" id="SSF53335">
    <property type="entry name" value="S-adenosyl-L-methionine-dependent methyltransferases"/>
    <property type="match status" value="1"/>
</dbReference>
<feature type="transmembrane region" description="Helical" evidence="1">
    <location>
        <begin position="196"/>
        <end position="216"/>
    </location>
</feature>
<dbReference type="eggNOG" id="COG0421">
    <property type="taxonomic scope" value="Bacteria"/>
</dbReference>